<sequence>MTGRHRGGRVTTAGSEAFLTEVGRQDPATWQQLSSGPLSATQERIDASAALTRIALPHPERAAVVDAATEAYLALDLDPGDFPGVFRLSSIRGGIETAAVAIAAGDALAGVHRETLLRPFADAGFTSAATALDRVP</sequence>
<protein>
    <submittedName>
        <fullName evidence="1">Uncharacterized protein</fullName>
    </submittedName>
</protein>
<gene>
    <name evidence="1" type="ORF">HGA03_18275</name>
</gene>
<accession>A0A7X6R0V7</accession>
<dbReference type="AlphaFoldDB" id="A0A7X6R0V7"/>
<keyword evidence="2" id="KW-1185">Reference proteome</keyword>
<name>A0A7X6R0V7_9CELL</name>
<proteinExistence type="predicted"/>
<reference evidence="1 2" key="1">
    <citation type="submission" date="2020-04" db="EMBL/GenBank/DDBJ databases">
        <title>MicrobeNet Type strains.</title>
        <authorList>
            <person name="Nicholson A.C."/>
        </authorList>
    </citation>
    <scope>NUCLEOTIDE SEQUENCE [LARGE SCALE GENOMIC DNA]</scope>
    <source>
        <strain evidence="1 2">ATCC BAA-788</strain>
    </source>
</reference>
<dbReference type="RefSeq" id="WP_168631731.1">
    <property type="nucleotide sequence ID" value="NZ_BONL01000011.1"/>
</dbReference>
<dbReference type="EMBL" id="JAAXOX010000019">
    <property type="protein sequence ID" value="NKY24610.1"/>
    <property type="molecule type" value="Genomic_DNA"/>
</dbReference>
<evidence type="ECO:0000313" key="1">
    <source>
        <dbReference type="EMBL" id="NKY24610.1"/>
    </source>
</evidence>
<evidence type="ECO:0000313" key="2">
    <source>
        <dbReference type="Proteomes" id="UP000581206"/>
    </source>
</evidence>
<organism evidence="1 2">
    <name type="scientific">Cellulomonas denverensis</name>
    <dbReference type="NCBI Taxonomy" id="264297"/>
    <lineage>
        <taxon>Bacteria</taxon>
        <taxon>Bacillati</taxon>
        <taxon>Actinomycetota</taxon>
        <taxon>Actinomycetes</taxon>
        <taxon>Micrococcales</taxon>
        <taxon>Cellulomonadaceae</taxon>
        <taxon>Cellulomonas</taxon>
    </lineage>
</organism>
<comment type="caution">
    <text evidence="1">The sequence shown here is derived from an EMBL/GenBank/DDBJ whole genome shotgun (WGS) entry which is preliminary data.</text>
</comment>
<dbReference type="Proteomes" id="UP000581206">
    <property type="component" value="Unassembled WGS sequence"/>
</dbReference>